<gene>
    <name evidence="2" type="ORF">NBH00_10925</name>
</gene>
<evidence type="ECO:0000313" key="3">
    <source>
        <dbReference type="Proteomes" id="UP001056035"/>
    </source>
</evidence>
<sequence>MTTPRRTAAVVAVAGAIRAAAGVAALAAPRRLLRVVDAADPVPATVVLARALGAREIAMGGAVLAAARGTSRGQRAALLTGAAVDLSDLVTLGGLAGSGVSRRNVRVLRVGVALAVVVQLGGQAASS</sequence>
<dbReference type="RefSeq" id="WP_254573365.1">
    <property type="nucleotide sequence ID" value="NZ_CP098502.1"/>
</dbReference>
<proteinExistence type="predicted"/>
<feature type="signal peptide" evidence="1">
    <location>
        <begin position="1"/>
        <end position="27"/>
    </location>
</feature>
<dbReference type="Proteomes" id="UP001056035">
    <property type="component" value="Chromosome"/>
</dbReference>
<evidence type="ECO:0000256" key="1">
    <source>
        <dbReference type="SAM" id="SignalP"/>
    </source>
</evidence>
<organism evidence="2 3">
    <name type="scientific">Paraconexibacter antarcticus</name>
    <dbReference type="NCBI Taxonomy" id="2949664"/>
    <lineage>
        <taxon>Bacteria</taxon>
        <taxon>Bacillati</taxon>
        <taxon>Actinomycetota</taxon>
        <taxon>Thermoleophilia</taxon>
        <taxon>Solirubrobacterales</taxon>
        <taxon>Paraconexibacteraceae</taxon>
        <taxon>Paraconexibacter</taxon>
    </lineage>
</organism>
<keyword evidence="3" id="KW-1185">Reference proteome</keyword>
<feature type="chain" id="PRO_5045661303" description="DUF4267 domain-containing protein" evidence="1">
    <location>
        <begin position="28"/>
        <end position="127"/>
    </location>
</feature>
<name>A0ABY5DXE1_9ACTN</name>
<evidence type="ECO:0008006" key="4">
    <source>
        <dbReference type="Google" id="ProtNLM"/>
    </source>
</evidence>
<keyword evidence="1" id="KW-0732">Signal</keyword>
<evidence type="ECO:0000313" key="2">
    <source>
        <dbReference type="EMBL" id="UTI66698.1"/>
    </source>
</evidence>
<protein>
    <recommendedName>
        <fullName evidence="4">DUF4267 domain-containing protein</fullName>
    </recommendedName>
</protein>
<dbReference type="EMBL" id="CP098502">
    <property type="protein sequence ID" value="UTI66698.1"/>
    <property type="molecule type" value="Genomic_DNA"/>
</dbReference>
<accession>A0ABY5DXE1</accession>
<reference evidence="2 3" key="1">
    <citation type="submission" date="2022-06" db="EMBL/GenBank/DDBJ databases">
        <title>Paraconexibacter antarcticus.</title>
        <authorList>
            <person name="Kim C.S."/>
        </authorList>
    </citation>
    <scope>NUCLEOTIDE SEQUENCE [LARGE SCALE GENOMIC DNA]</scope>
    <source>
        <strain evidence="2 3">02-257</strain>
    </source>
</reference>